<evidence type="ECO:0000313" key="3">
    <source>
        <dbReference type="Proteomes" id="UP000194236"/>
    </source>
</evidence>
<feature type="compositionally biased region" description="Low complexity" evidence="1">
    <location>
        <begin position="400"/>
        <end position="418"/>
    </location>
</feature>
<sequence>MLFKQYESGVVSALAHLSTHLHPDLSRRSSFRRRRSRSRSPSVHPQRPASPSTTAAYTEDETGKSQPTTTTISKSAAGDTTIKTTAVTTGVSTSSVQVCEAYPQPDQSSGGEPKSPSKPPDSLGFASTVNDLVGIVKYETSKKGRAKCNYNDRFSPTLPAGGLVRHGSHRRSSYRYREPWRGPRPEDQGPSEPLFHYPHSKQYYMQRLRQAQENDEFGQHSPSSSMEYRSHSSRMDLDRPSRSPSPHPLDPTKTEYYGTTKLEQRSRSPSPTSQAQQSTSIPFQQLRRFPGRFLNGAKRRLLPTTPGNLPKSLDPAAQINFPLVSHSPTIPSRTPATINFPKLNASPTHFSKTPGAFLLDPEQQQQMAMQAMMIDPSQQMQQQPIDPYQMGQQQIPLNQQQQQFIQQQPEQTQQQQTQSIGASIASLLAPFKMFGSRSSGLQQHQQQQQQQPQSSQQQAVCPITQQPQQFPVIQHTQQPPMLSQIPATTIQIKRGLPQPPGSSLLSQQPTLQTWPEEDTTITATIHGHPSQHAIEPQPSTSYQPTYSDENLLGTGSSGAGISARMLPSTATQSQPQSSATGTSGIQLMMLEQQRRRNRMKHFRSSTWADDHHQYYPQYQAEDTYGMTVPPSGGLRRRQQPMIPPHIKRPSSAGVLLSSASTMTKPRRKLFMPALSTSSWPYQQSTTSRRITPPIPRARRRNPTTRHQKKLGLQMI</sequence>
<feature type="compositionally biased region" description="Polar residues" evidence="1">
    <location>
        <begin position="64"/>
        <end position="74"/>
    </location>
</feature>
<comment type="caution">
    <text evidence="2">The sequence shown here is derived from an EMBL/GenBank/DDBJ whole genome shotgun (WGS) entry which is preliminary data.</text>
</comment>
<dbReference type="AlphaFoldDB" id="A0A1Y3B6F6"/>
<reference evidence="2 3" key="1">
    <citation type="submission" date="2017-03" db="EMBL/GenBank/DDBJ databases">
        <title>Genome Survey of Euroglyphus maynei.</title>
        <authorList>
            <person name="Arlian L.G."/>
            <person name="Morgan M.S."/>
            <person name="Rider S.D."/>
        </authorList>
    </citation>
    <scope>NUCLEOTIDE SEQUENCE [LARGE SCALE GENOMIC DNA]</scope>
    <source>
        <strain evidence="2">Arlian Lab</strain>
        <tissue evidence="2">Whole body</tissue>
    </source>
</reference>
<proteinExistence type="predicted"/>
<accession>A0A1Y3B6F6</accession>
<feature type="region of interest" description="Disordered" evidence="1">
    <location>
        <begin position="680"/>
        <end position="715"/>
    </location>
</feature>
<feature type="compositionally biased region" description="Basic residues" evidence="1">
    <location>
        <begin position="29"/>
        <end position="38"/>
    </location>
</feature>
<feature type="region of interest" description="Disordered" evidence="1">
    <location>
        <begin position="147"/>
        <end position="197"/>
    </location>
</feature>
<keyword evidence="3" id="KW-1185">Reference proteome</keyword>
<feature type="compositionally biased region" description="Basic and acidic residues" evidence="1">
    <location>
        <begin position="175"/>
        <end position="187"/>
    </location>
</feature>
<feature type="region of interest" description="Disordered" evidence="1">
    <location>
        <begin position="553"/>
        <end position="584"/>
    </location>
</feature>
<feature type="region of interest" description="Disordered" evidence="1">
    <location>
        <begin position="400"/>
        <end position="419"/>
    </location>
</feature>
<evidence type="ECO:0000256" key="1">
    <source>
        <dbReference type="SAM" id="MobiDB-lite"/>
    </source>
</evidence>
<feature type="compositionally biased region" description="Low complexity" evidence="1">
    <location>
        <begin position="267"/>
        <end position="280"/>
    </location>
</feature>
<dbReference type="OrthoDB" id="6516745at2759"/>
<feature type="compositionally biased region" description="Basic residues" evidence="1">
    <location>
        <begin position="696"/>
        <end position="709"/>
    </location>
</feature>
<feature type="compositionally biased region" description="Low complexity" evidence="1">
    <location>
        <begin position="567"/>
        <end position="584"/>
    </location>
</feature>
<organism evidence="2 3">
    <name type="scientific">Euroglyphus maynei</name>
    <name type="common">Mayne's house dust mite</name>
    <dbReference type="NCBI Taxonomy" id="6958"/>
    <lineage>
        <taxon>Eukaryota</taxon>
        <taxon>Metazoa</taxon>
        <taxon>Ecdysozoa</taxon>
        <taxon>Arthropoda</taxon>
        <taxon>Chelicerata</taxon>
        <taxon>Arachnida</taxon>
        <taxon>Acari</taxon>
        <taxon>Acariformes</taxon>
        <taxon>Sarcoptiformes</taxon>
        <taxon>Astigmata</taxon>
        <taxon>Psoroptidia</taxon>
        <taxon>Analgoidea</taxon>
        <taxon>Pyroglyphidae</taxon>
        <taxon>Pyroglyphinae</taxon>
        <taxon>Euroglyphus</taxon>
    </lineage>
</organism>
<feature type="compositionally biased region" description="Basic and acidic residues" evidence="1">
    <location>
        <begin position="228"/>
        <end position="241"/>
    </location>
</feature>
<feature type="region of interest" description="Disordered" evidence="1">
    <location>
        <begin position="101"/>
        <end position="123"/>
    </location>
</feature>
<feature type="region of interest" description="Disordered" evidence="1">
    <location>
        <begin position="213"/>
        <end position="288"/>
    </location>
</feature>
<feature type="region of interest" description="Disordered" evidence="1">
    <location>
        <begin position="21"/>
        <end position="76"/>
    </location>
</feature>
<feature type="compositionally biased region" description="Low complexity" evidence="1">
    <location>
        <begin position="442"/>
        <end position="458"/>
    </location>
</feature>
<dbReference type="Proteomes" id="UP000194236">
    <property type="component" value="Unassembled WGS sequence"/>
</dbReference>
<name>A0A1Y3B6F6_EURMA</name>
<protein>
    <submittedName>
        <fullName evidence="2">Uncharacterized protein</fullName>
    </submittedName>
</protein>
<evidence type="ECO:0000313" key="2">
    <source>
        <dbReference type="EMBL" id="OTF76409.1"/>
    </source>
</evidence>
<dbReference type="EMBL" id="MUJZ01037629">
    <property type="protein sequence ID" value="OTF76409.1"/>
    <property type="molecule type" value="Genomic_DNA"/>
</dbReference>
<gene>
    <name evidence="2" type="ORF">BLA29_000723</name>
</gene>
<feature type="region of interest" description="Disordered" evidence="1">
    <location>
        <begin position="436"/>
        <end position="461"/>
    </location>
</feature>